<dbReference type="InterPro" id="IPR001851">
    <property type="entry name" value="ABC_transp_permease"/>
</dbReference>
<comment type="similarity">
    <text evidence="8">Belongs to the binding-protein-dependent transport system permease family. LivHM subfamily.</text>
</comment>
<evidence type="ECO:0000256" key="2">
    <source>
        <dbReference type="ARBA" id="ARBA00022448"/>
    </source>
</evidence>
<feature type="transmembrane region" description="Helical" evidence="9">
    <location>
        <begin position="285"/>
        <end position="302"/>
    </location>
</feature>
<evidence type="ECO:0000256" key="5">
    <source>
        <dbReference type="ARBA" id="ARBA00022970"/>
    </source>
</evidence>
<protein>
    <submittedName>
        <fullName evidence="10">ABC transporter permease protein</fullName>
    </submittedName>
</protein>
<accession>U5EB01</accession>
<dbReference type="PANTHER" id="PTHR11795">
    <property type="entry name" value="BRANCHED-CHAIN AMINO ACID TRANSPORT SYSTEM PERMEASE PROTEIN LIVH"/>
    <property type="match status" value="1"/>
</dbReference>
<dbReference type="EMBL" id="BAFO02000020">
    <property type="protein sequence ID" value="GAD83606.1"/>
    <property type="molecule type" value="Genomic_DNA"/>
</dbReference>
<feature type="transmembrane region" description="Helical" evidence="9">
    <location>
        <begin position="216"/>
        <end position="236"/>
    </location>
</feature>
<evidence type="ECO:0000256" key="9">
    <source>
        <dbReference type="SAM" id="Phobius"/>
    </source>
</evidence>
<proteinExistence type="inferred from homology"/>
<keyword evidence="5" id="KW-0029">Amino-acid transport</keyword>
<dbReference type="Proteomes" id="UP000017048">
    <property type="component" value="Unassembled WGS sequence"/>
</dbReference>
<evidence type="ECO:0000256" key="8">
    <source>
        <dbReference type="ARBA" id="ARBA00037998"/>
    </source>
</evidence>
<evidence type="ECO:0000313" key="10">
    <source>
        <dbReference type="EMBL" id="GAD83606.1"/>
    </source>
</evidence>
<evidence type="ECO:0000313" key="11">
    <source>
        <dbReference type="Proteomes" id="UP000017048"/>
    </source>
</evidence>
<dbReference type="InterPro" id="IPR052157">
    <property type="entry name" value="BCAA_transport_permease"/>
</dbReference>
<dbReference type="GO" id="GO:0022857">
    <property type="term" value="F:transmembrane transporter activity"/>
    <property type="evidence" value="ECO:0007669"/>
    <property type="project" value="InterPro"/>
</dbReference>
<evidence type="ECO:0000256" key="6">
    <source>
        <dbReference type="ARBA" id="ARBA00022989"/>
    </source>
</evidence>
<evidence type="ECO:0000256" key="1">
    <source>
        <dbReference type="ARBA" id="ARBA00004651"/>
    </source>
</evidence>
<dbReference type="eggNOG" id="COG0559">
    <property type="taxonomic scope" value="Bacteria"/>
</dbReference>
<organism evidence="10 11">
    <name type="scientific">Nocardia asteroides NBRC 15531</name>
    <dbReference type="NCBI Taxonomy" id="1110697"/>
    <lineage>
        <taxon>Bacteria</taxon>
        <taxon>Bacillati</taxon>
        <taxon>Actinomycetota</taxon>
        <taxon>Actinomycetes</taxon>
        <taxon>Mycobacteriales</taxon>
        <taxon>Nocardiaceae</taxon>
        <taxon>Nocardia</taxon>
    </lineage>
</organism>
<evidence type="ECO:0000256" key="4">
    <source>
        <dbReference type="ARBA" id="ARBA00022692"/>
    </source>
</evidence>
<feature type="transmembrane region" description="Helical" evidence="9">
    <location>
        <begin position="248"/>
        <end position="273"/>
    </location>
</feature>
<keyword evidence="2" id="KW-0813">Transport</keyword>
<reference evidence="10 11" key="1">
    <citation type="journal article" date="2014" name="BMC Genomics">
        <title>Genome based analysis of type-I polyketide synthase and nonribosomal peptide synthetase gene clusters in seven strains of five representative Nocardia species.</title>
        <authorList>
            <person name="Komaki H."/>
            <person name="Ichikawa N."/>
            <person name="Hosoyama A."/>
            <person name="Takahashi-Nakaguchi A."/>
            <person name="Matsuzawa T."/>
            <person name="Suzuki K."/>
            <person name="Fujita N."/>
            <person name="Gonoi T."/>
        </authorList>
    </citation>
    <scope>NUCLEOTIDE SEQUENCE [LARGE SCALE GENOMIC DNA]</scope>
    <source>
        <strain evidence="10 11">NBRC 15531</strain>
    </source>
</reference>
<evidence type="ECO:0000256" key="7">
    <source>
        <dbReference type="ARBA" id="ARBA00023136"/>
    </source>
</evidence>
<evidence type="ECO:0000256" key="3">
    <source>
        <dbReference type="ARBA" id="ARBA00022475"/>
    </source>
</evidence>
<keyword evidence="11" id="KW-1185">Reference proteome</keyword>
<feature type="transmembrane region" description="Helical" evidence="9">
    <location>
        <begin position="165"/>
        <end position="182"/>
    </location>
</feature>
<dbReference type="AlphaFoldDB" id="U5EB01"/>
<dbReference type="InterPro" id="IPR017779">
    <property type="entry name" value="ABC_UrtB_bac"/>
</dbReference>
<dbReference type="STRING" id="1824.SAMN05444423_101908"/>
<dbReference type="Pfam" id="PF02653">
    <property type="entry name" value="BPD_transp_2"/>
    <property type="match status" value="1"/>
</dbReference>
<feature type="transmembrane region" description="Helical" evidence="9">
    <location>
        <begin position="80"/>
        <end position="102"/>
    </location>
</feature>
<keyword evidence="4 9" id="KW-0812">Transmembrane</keyword>
<feature type="transmembrane region" description="Helical" evidence="9">
    <location>
        <begin position="21"/>
        <end position="47"/>
    </location>
</feature>
<dbReference type="NCBIfam" id="TIGR03409">
    <property type="entry name" value="urea_trans_UrtB"/>
    <property type="match status" value="1"/>
</dbReference>
<dbReference type="GO" id="GO:0005886">
    <property type="term" value="C:plasma membrane"/>
    <property type="evidence" value="ECO:0007669"/>
    <property type="project" value="UniProtKB-SubCell"/>
</dbReference>
<dbReference type="GO" id="GO:0006865">
    <property type="term" value="P:amino acid transport"/>
    <property type="evidence" value="ECO:0007669"/>
    <property type="project" value="UniProtKB-KW"/>
</dbReference>
<dbReference type="PANTHER" id="PTHR11795:SF447">
    <property type="entry name" value="ABC TRANSPORTER PERMEASE PROTEIN"/>
    <property type="match status" value="1"/>
</dbReference>
<sequence>MSRGRDMFAATEAHRSQGTHMDVLIGQLFTGLSLGSILLLAALGLSLTFGQMGVINMAHGEFIMAGCYTTYVVQQVFSSAGVSLVVSLLLGFLIGGLLGAALEMGLIRYMYDRPLDTLLVTFGVGLVLQQAARDIFGAPAKNVLVPEWLSGGITIAGAVVPKTRIFILVLAIVAVTALAAVLKATPMGRRIRAVVQNRGLAETSGISSRFTDISTFFIGSGLAGVAGVALTLIGSTSPTIGQSYLIDAFLVVVIGGLGQIKGTVIAAFALGLLNSFIEYSTTASIAKVIVFVLIVIFLQVRPQGLFTVRTRSLA</sequence>
<keyword evidence="6 9" id="KW-1133">Transmembrane helix</keyword>
<keyword evidence="7 9" id="KW-0472">Membrane</keyword>
<keyword evidence="3" id="KW-1003">Cell membrane</keyword>
<comment type="subcellular location">
    <subcellularLocation>
        <location evidence="1">Cell membrane</location>
        <topology evidence="1">Multi-pass membrane protein</topology>
    </subcellularLocation>
</comment>
<comment type="caution">
    <text evidence="10">The sequence shown here is derived from an EMBL/GenBank/DDBJ whole genome shotgun (WGS) entry which is preliminary data.</text>
</comment>
<name>U5EB01_NOCAS</name>
<dbReference type="CDD" id="cd06582">
    <property type="entry name" value="TM_PBP1_LivH_like"/>
    <property type="match status" value="1"/>
</dbReference>
<gene>
    <name evidence="10" type="ORF">NCAST_20_01740</name>
</gene>